<dbReference type="PANTHER" id="PTHR11748">
    <property type="entry name" value="D-LACTATE DEHYDROGENASE"/>
    <property type="match status" value="1"/>
</dbReference>
<dbReference type="SUPFAM" id="SSF56176">
    <property type="entry name" value="FAD-binding/transporter-associated domain-like"/>
    <property type="match status" value="1"/>
</dbReference>
<comment type="similarity">
    <text evidence="1">Belongs to the FAD-binding oxidoreductase/transferase type 4 family.</text>
</comment>
<dbReference type="Pfam" id="PF01565">
    <property type="entry name" value="FAD_binding_4"/>
    <property type="match status" value="1"/>
</dbReference>
<evidence type="ECO:0000313" key="5">
    <source>
        <dbReference type="EMBL" id="RCL83942.1"/>
    </source>
</evidence>
<dbReference type="GO" id="GO:0071949">
    <property type="term" value="F:FAD binding"/>
    <property type="evidence" value="ECO:0007669"/>
    <property type="project" value="InterPro"/>
</dbReference>
<accession>A0A368EI84</accession>
<dbReference type="Proteomes" id="UP000252289">
    <property type="component" value="Unassembled WGS sequence"/>
</dbReference>
<evidence type="ECO:0000256" key="1">
    <source>
        <dbReference type="ARBA" id="ARBA00008000"/>
    </source>
</evidence>
<sequence>MITETLIASLTQKLGQEHVITDENELTYYSQDVFSEANKPLAVIRPGNKKELAESIGMVTEHDIAILPRGGGMSYTSGYLSNRQSVMVDMCRMTDIIEINLEDMYVTVEAGCRWVDLYEALKDKNVKTPMWGTLSGLKASIGGGASQNSVFFGSGQNGAMSDSIIGMEVVTSNGKIVTTGSGAIENGTPFFRHFGPDLTGLFTGDTGALGVKATLTLKLVPDRPEKRFVSFNFDDHSGMLKAIADVARENLASECFGFDPFLQQQRMKRESLAKDIKTLGKVIGSEKGFTSKLKSAAEVVIAGRDYMKETSFSFHAVVSEMTDVQADKHLNRIREIANLHGGIEVANSIPKIIHAHPFVPLNNMIGPEGERWVPV</sequence>
<dbReference type="InterPro" id="IPR016166">
    <property type="entry name" value="FAD-bd_PCMH"/>
</dbReference>
<organism evidence="5 6">
    <name type="scientific">PS1 clade bacterium</name>
    <dbReference type="NCBI Taxonomy" id="2175152"/>
    <lineage>
        <taxon>Bacteria</taxon>
        <taxon>Pseudomonadati</taxon>
        <taxon>Pseudomonadota</taxon>
        <taxon>Alphaproteobacteria</taxon>
        <taxon>PS1 clade</taxon>
    </lineage>
</organism>
<gene>
    <name evidence="5" type="ORF">DBW64_04785</name>
</gene>
<keyword evidence="2" id="KW-0285">Flavoprotein</keyword>
<comment type="caution">
    <text evidence="5">The sequence shown here is derived from an EMBL/GenBank/DDBJ whole genome shotgun (WGS) entry which is preliminary data.</text>
</comment>
<dbReference type="Gene3D" id="3.30.465.10">
    <property type="match status" value="1"/>
</dbReference>
<dbReference type="Gene3D" id="3.30.43.10">
    <property type="entry name" value="Uridine Diphospho-n-acetylenolpyruvylglucosamine Reductase, domain 2"/>
    <property type="match status" value="1"/>
</dbReference>
<feature type="domain" description="FAD-binding PCMH-type" evidence="4">
    <location>
        <begin position="36"/>
        <end position="222"/>
    </location>
</feature>
<name>A0A368EI84_9PROT</name>
<evidence type="ECO:0000259" key="4">
    <source>
        <dbReference type="PROSITE" id="PS51387"/>
    </source>
</evidence>
<dbReference type="InterPro" id="IPR006094">
    <property type="entry name" value="Oxid_FAD_bind_N"/>
</dbReference>
<dbReference type="PANTHER" id="PTHR11748:SF111">
    <property type="entry name" value="D-LACTATE DEHYDROGENASE, MITOCHONDRIAL-RELATED"/>
    <property type="match status" value="1"/>
</dbReference>
<dbReference type="EMBL" id="QOQK01000023">
    <property type="protein sequence ID" value="RCL83942.1"/>
    <property type="molecule type" value="Genomic_DNA"/>
</dbReference>
<dbReference type="InterPro" id="IPR036318">
    <property type="entry name" value="FAD-bd_PCMH-like_sf"/>
</dbReference>
<reference evidence="5 6" key="1">
    <citation type="journal article" date="2018" name="Microbiome">
        <title>Fine metagenomic profile of the Mediterranean stratified and mixed water columns revealed by assembly and recruitment.</title>
        <authorList>
            <person name="Haro-Moreno J.M."/>
            <person name="Lopez-Perez M."/>
            <person name="De La Torre J.R."/>
            <person name="Picazo A."/>
            <person name="Camacho A."/>
            <person name="Rodriguez-Valera F."/>
        </authorList>
    </citation>
    <scope>NUCLEOTIDE SEQUENCE [LARGE SCALE GENOMIC DNA]</scope>
    <source>
        <strain evidence="5">MED-G50</strain>
    </source>
</reference>
<evidence type="ECO:0000256" key="2">
    <source>
        <dbReference type="ARBA" id="ARBA00022630"/>
    </source>
</evidence>
<protein>
    <submittedName>
        <fullName evidence="5">FAD-binding oxidoreductase</fullName>
    </submittedName>
</protein>
<dbReference type="PROSITE" id="PS51387">
    <property type="entry name" value="FAD_PCMH"/>
    <property type="match status" value="1"/>
</dbReference>
<dbReference type="InterPro" id="IPR016167">
    <property type="entry name" value="FAD-bd_PCMH_sub1"/>
</dbReference>
<dbReference type="GO" id="GO:0004458">
    <property type="term" value="F:D-lactate dehydrogenase (cytochrome) activity"/>
    <property type="evidence" value="ECO:0007669"/>
    <property type="project" value="TreeGrafter"/>
</dbReference>
<dbReference type="GO" id="GO:0008720">
    <property type="term" value="F:D-lactate dehydrogenase (NAD+) activity"/>
    <property type="evidence" value="ECO:0007669"/>
    <property type="project" value="TreeGrafter"/>
</dbReference>
<evidence type="ECO:0000313" key="6">
    <source>
        <dbReference type="Proteomes" id="UP000252289"/>
    </source>
</evidence>
<dbReference type="GO" id="GO:1903457">
    <property type="term" value="P:lactate catabolic process"/>
    <property type="evidence" value="ECO:0007669"/>
    <property type="project" value="TreeGrafter"/>
</dbReference>
<dbReference type="AlphaFoldDB" id="A0A368EI84"/>
<feature type="non-terminal residue" evidence="5">
    <location>
        <position position="375"/>
    </location>
</feature>
<evidence type="ECO:0000256" key="3">
    <source>
        <dbReference type="ARBA" id="ARBA00022827"/>
    </source>
</evidence>
<dbReference type="InterPro" id="IPR016169">
    <property type="entry name" value="FAD-bd_PCMH_sub2"/>
</dbReference>
<keyword evidence="3" id="KW-0274">FAD</keyword>
<proteinExistence type="inferred from homology"/>